<dbReference type="OrthoDB" id="9806412at2759"/>
<evidence type="ECO:0000313" key="3">
    <source>
        <dbReference type="Proteomes" id="UP000242450"/>
    </source>
</evidence>
<evidence type="ECO:0000256" key="1">
    <source>
        <dbReference type="SAM" id="MobiDB-lite"/>
    </source>
</evidence>
<name>A0A212CPP3_CEREH</name>
<gene>
    <name evidence="2" type="ORF">Celaphus_00008499</name>
</gene>
<organism evidence="2 3">
    <name type="scientific">Cervus elaphus hippelaphus</name>
    <name type="common">European red deer</name>
    <dbReference type="NCBI Taxonomy" id="46360"/>
    <lineage>
        <taxon>Eukaryota</taxon>
        <taxon>Metazoa</taxon>
        <taxon>Chordata</taxon>
        <taxon>Craniata</taxon>
        <taxon>Vertebrata</taxon>
        <taxon>Euteleostomi</taxon>
        <taxon>Mammalia</taxon>
        <taxon>Eutheria</taxon>
        <taxon>Laurasiatheria</taxon>
        <taxon>Artiodactyla</taxon>
        <taxon>Ruminantia</taxon>
        <taxon>Pecora</taxon>
        <taxon>Cervidae</taxon>
        <taxon>Cervinae</taxon>
        <taxon>Cervus</taxon>
    </lineage>
</organism>
<feature type="non-terminal residue" evidence="2">
    <location>
        <position position="178"/>
    </location>
</feature>
<dbReference type="AlphaFoldDB" id="A0A212CPP3"/>
<reference evidence="2 3" key="1">
    <citation type="journal article" date="2018" name="Mol. Genet. Genomics">
        <title>The red deer Cervus elaphus genome CerEla1.0: sequencing, annotating, genes, and chromosomes.</title>
        <authorList>
            <person name="Bana N.A."/>
            <person name="Nyiri A."/>
            <person name="Nagy J."/>
            <person name="Frank K."/>
            <person name="Nagy T."/>
            <person name="Steger V."/>
            <person name="Schiller M."/>
            <person name="Lakatos P."/>
            <person name="Sugar L."/>
            <person name="Horn P."/>
            <person name="Barta E."/>
            <person name="Orosz L."/>
        </authorList>
    </citation>
    <scope>NUCLEOTIDE SEQUENCE [LARGE SCALE GENOMIC DNA]</scope>
    <source>
        <strain evidence="2">Hungarian</strain>
    </source>
</reference>
<evidence type="ECO:0000313" key="2">
    <source>
        <dbReference type="EMBL" id="OWK07943.1"/>
    </source>
</evidence>
<feature type="compositionally biased region" description="Low complexity" evidence="1">
    <location>
        <begin position="117"/>
        <end position="132"/>
    </location>
</feature>
<feature type="non-terminal residue" evidence="2">
    <location>
        <position position="1"/>
    </location>
</feature>
<dbReference type="Proteomes" id="UP000242450">
    <property type="component" value="Chromosome 15"/>
</dbReference>
<feature type="region of interest" description="Disordered" evidence="1">
    <location>
        <begin position="112"/>
        <end position="141"/>
    </location>
</feature>
<dbReference type="EMBL" id="MKHE01000015">
    <property type="protein sequence ID" value="OWK07943.1"/>
    <property type="molecule type" value="Genomic_DNA"/>
</dbReference>
<comment type="caution">
    <text evidence="2">The sequence shown here is derived from an EMBL/GenBank/DDBJ whole genome shotgun (WGS) entry which is preliminary data.</text>
</comment>
<accession>A0A212CPP3</accession>
<proteinExistence type="predicted"/>
<protein>
    <submittedName>
        <fullName evidence="2">Uncharacterized protein</fullName>
    </submittedName>
</protein>
<keyword evidence="3" id="KW-1185">Reference proteome</keyword>
<sequence>AYVLWTTQQKIDRKLASQVTSLQQSVILLRDQLVSLQKQSKHRYKAIALRGGANGSLRHASCGTTEHEALEADQVQSNVLVLRLESQPGRLITSSSSLMALQQLCGGGQLGLAPEASPGGLPSGSGQPLPGGTPDSPCARLTPPCARLTPPCARLTPPCSSDPQPMFPPSSLKLFFLL</sequence>